<sequence>MATSGYNSNTVSIQQLRTLFTDTESGNSANVFSFAGGSSTYSFGLLQFDVGNNGVASQFLLANGFTQSDISELSSNGGLSADQLAALDSKLQTIPASTLDQFTDDMLTQYQDFISNLVGNLLETNPQVGIDIENSQDLQLALIDYNNQYTLSGLDPASPYTAPANGMLAYLQGQSVNMASGQTLQLVSGTGNFSLEDIQNFINNTTEAVNQPSVVANRQQNLYNALDQIDNGQLVNNDTASLGSVSSLQATSAGLTGDISSSYSSDGTFNLQGYNGSVSISQDGYLNVVASNSSFNFLEGVSGSVQGSGNTLQCNASDDLNNQGNNNYYFINDGSINDAAGDSGLGVDGIDDIVTTNANDQLTAGGDTIDAASGDTLSLTDSGDVQNTIDGTNFTISQSNGSLAFNGSGTLNGSGNALEIDANSKGTVTSSNDAIDMDGGATLIDSAGDGNDTINASAGDTIQISNDGGSNYLDTINANGDAGITLDAGSSLDLVGSGNAVAANNGDQITATDNTIDANNASLTLT</sequence>
<evidence type="ECO:0000313" key="2">
    <source>
        <dbReference type="Proteomes" id="UP001620461"/>
    </source>
</evidence>
<proteinExistence type="predicted"/>
<feature type="non-terminal residue" evidence="1">
    <location>
        <position position="526"/>
    </location>
</feature>
<keyword evidence="2" id="KW-1185">Reference proteome</keyword>
<gene>
    <name evidence="1" type="ORF">ISP15_12155</name>
</gene>
<name>A0ABW8JJ01_9GAMM</name>
<dbReference type="RefSeq" id="WP_404547682.1">
    <property type="nucleotide sequence ID" value="NZ_JADIKJ010000013.1"/>
</dbReference>
<dbReference type="EMBL" id="JADIKJ010000013">
    <property type="protein sequence ID" value="MFK2901092.1"/>
    <property type="molecule type" value="Genomic_DNA"/>
</dbReference>
<organism evidence="1 2">
    <name type="scientific">Dyella jejuensis</name>
    <dbReference type="NCBI Taxonomy" id="1432009"/>
    <lineage>
        <taxon>Bacteria</taxon>
        <taxon>Pseudomonadati</taxon>
        <taxon>Pseudomonadota</taxon>
        <taxon>Gammaproteobacteria</taxon>
        <taxon>Lysobacterales</taxon>
        <taxon>Rhodanobacteraceae</taxon>
        <taxon>Dyella</taxon>
    </lineage>
</organism>
<reference evidence="1 2" key="1">
    <citation type="submission" date="2020-10" db="EMBL/GenBank/DDBJ databases">
        <title>Phylogeny of dyella-like bacteria.</title>
        <authorList>
            <person name="Fu J."/>
        </authorList>
    </citation>
    <scope>NUCLEOTIDE SEQUENCE [LARGE SCALE GENOMIC DNA]</scope>
    <source>
        <strain evidence="1 2">JP1</strain>
    </source>
</reference>
<evidence type="ECO:0008006" key="3">
    <source>
        <dbReference type="Google" id="ProtNLM"/>
    </source>
</evidence>
<comment type="caution">
    <text evidence="1">The sequence shown here is derived from an EMBL/GenBank/DDBJ whole genome shotgun (WGS) entry which is preliminary data.</text>
</comment>
<protein>
    <recommendedName>
        <fullName evidence="3">Calcium-binding protein</fullName>
    </recommendedName>
</protein>
<evidence type="ECO:0000313" key="1">
    <source>
        <dbReference type="EMBL" id="MFK2901092.1"/>
    </source>
</evidence>
<dbReference type="Proteomes" id="UP001620461">
    <property type="component" value="Unassembled WGS sequence"/>
</dbReference>
<accession>A0ABW8JJ01</accession>